<dbReference type="InterPro" id="IPR001279">
    <property type="entry name" value="Metallo-B-lactamas"/>
</dbReference>
<feature type="domain" description="Metallo-beta-lactamase" evidence="1">
    <location>
        <begin position="2"/>
        <end position="58"/>
    </location>
</feature>
<gene>
    <name evidence="2" type="ORF">C3Y98_01220</name>
</gene>
<dbReference type="InterPro" id="IPR036866">
    <property type="entry name" value="RibonucZ/Hydroxyglut_hydro"/>
</dbReference>
<dbReference type="Pfam" id="PF12706">
    <property type="entry name" value="Lactamase_B_2"/>
    <property type="match status" value="1"/>
</dbReference>
<dbReference type="OrthoDB" id="9803916at2"/>
<dbReference type="Gene3D" id="3.60.15.10">
    <property type="entry name" value="Ribonuclease Z/Hydroxyacylglutathione hydrolase-like"/>
    <property type="match status" value="1"/>
</dbReference>
<evidence type="ECO:0000259" key="1">
    <source>
        <dbReference type="Pfam" id="PF12706"/>
    </source>
</evidence>
<proteinExistence type="predicted"/>
<dbReference type="AlphaFoldDB" id="A0A4Y9VV27"/>
<sequence>MLNDPIFSQHATPFAPLGPRRLAPLPTDIGKLPHIDVVLISHDNYDHLDLETVRLLAKQANGIPKFLVGLGLKA</sequence>
<dbReference type="PANTHER" id="PTHR15032:SF4">
    <property type="entry name" value="N-ACYL-PHOSPHATIDYLETHANOLAMINE-HYDROLYZING PHOSPHOLIPASE D"/>
    <property type="match status" value="1"/>
</dbReference>
<accession>A0A4Y9VV27</accession>
<dbReference type="Proteomes" id="UP000297706">
    <property type="component" value="Unassembled WGS sequence"/>
</dbReference>
<dbReference type="EMBL" id="PQVH01000002">
    <property type="protein sequence ID" value="TFW73194.1"/>
    <property type="molecule type" value="Genomic_DNA"/>
</dbReference>
<name>A0A4Y9VV27_9PROT</name>
<keyword evidence="3" id="KW-1185">Reference proteome</keyword>
<evidence type="ECO:0000313" key="3">
    <source>
        <dbReference type="Proteomes" id="UP000297706"/>
    </source>
</evidence>
<dbReference type="GO" id="GO:0005737">
    <property type="term" value="C:cytoplasm"/>
    <property type="evidence" value="ECO:0007669"/>
    <property type="project" value="TreeGrafter"/>
</dbReference>
<evidence type="ECO:0000313" key="2">
    <source>
        <dbReference type="EMBL" id="TFW73194.1"/>
    </source>
</evidence>
<organism evidence="2 3">
    <name type="scientific">Methylotenera oryzisoli</name>
    <dbReference type="NCBI Taxonomy" id="2080758"/>
    <lineage>
        <taxon>Bacteria</taxon>
        <taxon>Pseudomonadati</taxon>
        <taxon>Pseudomonadota</taxon>
        <taxon>Betaproteobacteria</taxon>
        <taxon>Nitrosomonadales</taxon>
        <taxon>Methylophilaceae</taxon>
        <taxon>Methylotenera</taxon>
    </lineage>
</organism>
<dbReference type="SUPFAM" id="SSF56281">
    <property type="entry name" value="Metallo-hydrolase/oxidoreductase"/>
    <property type="match status" value="1"/>
</dbReference>
<protein>
    <recommendedName>
        <fullName evidence="1">Metallo-beta-lactamase domain-containing protein</fullName>
    </recommendedName>
</protein>
<reference evidence="2 3" key="1">
    <citation type="submission" date="2018-02" db="EMBL/GenBank/DDBJ databases">
        <title>A novel lanthanide dependent methylotroph, Methylotenera sp. La3113.</title>
        <authorList>
            <person name="Lv H."/>
            <person name="Tani A."/>
        </authorList>
    </citation>
    <scope>NUCLEOTIDE SEQUENCE [LARGE SCALE GENOMIC DNA]</scope>
    <source>
        <strain evidence="2 3">La3113</strain>
    </source>
</reference>
<dbReference type="PANTHER" id="PTHR15032">
    <property type="entry name" value="N-ACYL-PHOSPHATIDYLETHANOLAMINE-HYDROLYZING PHOSPHOLIPASE D"/>
    <property type="match status" value="1"/>
</dbReference>
<comment type="caution">
    <text evidence="2">The sequence shown here is derived from an EMBL/GenBank/DDBJ whole genome shotgun (WGS) entry which is preliminary data.</text>
</comment>